<evidence type="ECO:0000313" key="3">
    <source>
        <dbReference type="EMBL" id="KIM24410.1"/>
    </source>
</evidence>
<proteinExistence type="predicted"/>
<feature type="region of interest" description="Disordered" evidence="1">
    <location>
        <begin position="1"/>
        <end position="26"/>
    </location>
</feature>
<evidence type="ECO:0000256" key="1">
    <source>
        <dbReference type="SAM" id="MobiDB-lite"/>
    </source>
</evidence>
<dbReference type="InterPro" id="IPR036047">
    <property type="entry name" value="F-box-like_dom_sf"/>
</dbReference>
<accession>A0A0C3AIC9</accession>
<reference evidence="4" key="2">
    <citation type="submission" date="2015-01" db="EMBL/GenBank/DDBJ databases">
        <title>Evolutionary Origins and Diversification of the Mycorrhizal Mutualists.</title>
        <authorList>
            <consortium name="DOE Joint Genome Institute"/>
            <consortium name="Mycorrhizal Genomics Consortium"/>
            <person name="Kohler A."/>
            <person name="Kuo A."/>
            <person name="Nagy L.G."/>
            <person name="Floudas D."/>
            <person name="Copeland A."/>
            <person name="Barry K.W."/>
            <person name="Cichocki N."/>
            <person name="Veneault-Fourrey C."/>
            <person name="LaButti K."/>
            <person name="Lindquist E.A."/>
            <person name="Lipzen A."/>
            <person name="Lundell T."/>
            <person name="Morin E."/>
            <person name="Murat C."/>
            <person name="Riley R."/>
            <person name="Ohm R."/>
            <person name="Sun H."/>
            <person name="Tunlid A."/>
            <person name="Henrissat B."/>
            <person name="Grigoriev I.V."/>
            <person name="Hibbett D.S."/>
            <person name="Martin F."/>
        </authorList>
    </citation>
    <scope>NUCLEOTIDE SEQUENCE [LARGE SCALE GENOMIC DNA]</scope>
    <source>
        <strain evidence="4">MAFF 305830</strain>
    </source>
</reference>
<dbReference type="HOGENOM" id="CLU_032935_0_0_1"/>
<feature type="domain" description="F-box" evidence="2">
    <location>
        <begin position="114"/>
        <end position="165"/>
    </location>
</feature>
<sequence>MDSQSNITIPSLTQINNDDPNAQKNRIPTDDELFHLRTTKQTHIRLANMLSDEVERARCAHDALAKRYQDQLRELEATQSQLHTSKRLLDILISQQSAQLAEGERLSGLLHPIRRLPSDVLRYLFESAYSAVDKEDRFSTTLTLSQVCQRWRAIALDTPRLWCYIDYTFQDVTDPEKFWGWIIPLVKGVPSDIVLRELDPDEGDTLNAFSLSRIPRIQSLTLRTNTSADISRILPPPICLPVAGIGSLSIHYDSPTIEMTLDMGNLLSRLPFVPNLTLDADCPLRITPTNSLQNLTFLWLKYFKDIGYHKQHTYSCYGSSYFPVPSNFHVYMR</sequence>
<organism evidence="3 4">
    <name type="scientific">Serendipita vermifera MAFF 305830</name>
    <dbReference type="NCBI Taxonomy" id="933852"/>
    <lineage>
        <taxon>Eukaryota</taxon>
        <taxon>Fungi</taxon>
        <taxon>Dikarya</taxon>
        <taxon>Basidiomycota</taxon>
        <taxon>Agaricomycotina</taxon>
        <taxon>Agaricomycetes</taxon>
        <taxon>Sebacinales</taxon>
        <taxon>Serendipitaceae</taxon>
        <taxon>Serendipita</taxon>
    </lineage>
</organism>
<reference evidence="3 4" key="1">
    <citation type="submission" date="2014-04" db="EMBL/GenBank/DDBJ databases">
        <authorList>
            <consortium name="DOE Joint Genome Institute"/>
            <person name="Kuo A."/>
            <person name="Zuccaro A."/>
            <person name="Kohler A."/>
            <person name="Nagy L.G."/>
            <person name="Floudas D."/>
            <person name="Copeland A."/>
            <person name="Barry K.W."/>
            <person name="Cichocki N."/>
            <person name="Veneault-Fourrey C."/>
            <person name="LaButti K."/>
            <person name="Lindquist E.A."/>
            <person name="Lipzen A."/>
            <person name="Lundell T."/>
            <person name="Morin E."/>
            <person name="Murat C."/>
            <person name="Sun H."/>
            <person name="Tunlid A."/>
            <person name="Henrissat B."/>
            <person name="Grigoriev I.V."/>
            <person name="Hibbett D.S."/>
            <person name="Martin F."/>
            <person name="Nordberg H.P."/>
            <person name="Cantor M.N."/>
            <person name="Hua S.X."/>
        </authorList>
    </citation>
    <scope>NUCLEOTIDE SEQUENCE [LARGE SCALE GENOMIC DNA]</scope>
    <source>
        <strain evidence="3 4">MAFF 305830</strain>
    </source>
</reference>
<dbReference type="Gene3D" id="1.20.1280.50">
    <property type="match status" value="1"/>
</dbReference>
<dbReference type="STRING" id="933852.A0A0C3AIC9"/>
<dbReference type="Pfam" id="PF12937">
    <property type="entry name" value="F-box-like"/>
    <property type="match status" value="1"/>
</dbReference>
<gene>
    <name evidence="3" type="ORF">M408DRAFT_233429</name>
</gene>
<dbReference type="InterPro" id="IPR001810">
    <property type="entry name" value="F-box_dom"/>
</dbReference>
<keyword evidence="4" id="KW-1185">Reference proteome</keyword>
<evidence type="ECO:0000313" key="4">
    <source>
        <dbReference type="Proteomes" id="UP000054097"/>
    </source>
</evidence>
<protein>
    <recommendedName>
        <fullName evidence="2">F-box domain-containing protein</fullName>
    </recommendedName>
</protein>
<name>A0A0C3AIC9_SERVB</name>
<dbReference type="Proteomes" id="UP000054097">
    <property type="component" value="Unassembled WGS sequence"/>
</dbReference>
<dbReference type="AlphaFoldDB" id="A0A0C3AIC9"/>
<dbReference type="EMBL" id="KN824324">
    <property type="protein sequence ID" value="KIM24410.1"/>
    <property type="molecule type" value="Genomic_DNA"/>
</dbReference>
<dbReference type="OrthoDB" id="2884925at2759"/>
<evidence type="ECO:0000259" key="2">
    <source>
        <dbReference type="Pfam" id="PF12937"/>
    </source>
</evidence>
<dbReference type="SUPFAM" id="SSF81383">
    <property type="entry name" value="F-box domain"/>
    <property type="match status" value="1"/>
</dbReference>